<protein>
    <submittedName>
        <fullName evidence="1">Oxidoreductase</fullName>
    </submittedName>
</protein>
<dbReference type="Proteomes" id="UP000269208">
    <property type="component" value="Chromosome"/>
</dbReference>
<proteinExistence type="predicted"/>
<reference evidence="1 2" key="1">
    <citation type="submission" date="2018-12" db="EMBL/GenBank/DDBJ databases">
        <authorList>
            <consortium name="Pathogen Informatics"/>
        </authorList>
    </citation>
    <scope>NUCLEOTIDE SEQUENCE [LARGE SCALE GENOMIC DNA]</scope>
    <source>
        <strain evidence="1 2">NCTC6754</strain>
    </source>
</reference>
<name>A0A447TZY0_SALET</name>
<organism evidence="1 2">
    <name type="scientific">Salmonella enterica I</name>
    <dbReference type="NCBI Taxonomy" id="59201"/>
    <lineage>
        <taxon>Bacteria</taxon>
        <taxon>Pseudomonadati</taxon>
        <taxon>Pseudomonadota</taxon>
        <taxon>Gammaproteobacteria</taxon>
        <taxon>Enterobacterales</taxon>
        <taxon>Enterobacteriaceae</taxon>
        <taxon>Salmonella</taxon>
    </lineage>
</organism>
<dbReference type="AlphaFoldDB" id="A0A447TZY0"/>
<evidence type="ECO:0000313" key="1">
    <source>
        <dbReference type="EMBL" id="VEB57173.1"/>
    </source>
</evidence>
<sequence>MLRLAVDFRSLKRVICVSPLIYSSIKEDYMPQQNYLDELTPGFYAITGNKRGFTLFIMSRCAL</sequence>
<evidence type="ECO:0000313" key="2">
    <source>
        <dbReference type="Proteomes" id="UP000269208"/>
    </source>
</evidence>
<gene>
    <name evidence="1" type="ORF">NCTC6754_04751</name>
</gene>
<accession>A0A447TZY0</accession>
<dbReference type="EMBL" id="LR134190">
    <property type="protein sequence ID" value="VEB57173.1"/>
    <property type="molecule type" value="Genomic_DNA"/>
</dbReference>